<dbReference type="EMBL" id="BMGC01000006">
    <property type="protein sequence ID" value="GGB25387.1"/>
    <property type="molecule type" value="Genomic_DNA"/>
</dbReference>
<gene>
    <name evidence="1" type="ORF">GCM10011489_12010</name>
</gene>
<reference evidence="1" key="1">
    <citation type="journal article" date="2014" name="Int. J. Syst. Evol. Microbiol.">
        <title>Complete genome sequence of Corynebacterium casei LMG S-19264T (=DSM 44701T), isolated from a smear-ripened cheese.</title>
        <authorList>
            <consortium name="US DOE Joint Genome Institute (JGI-PGF)"/>
            <person name="Walter F."/>
            <person name="Albersmeier A."/>
            <person name="Kalinowski J."/>
            <person name="Ruckert C."/>
        </authorList>
    </citation>
    <scope>NUCLEOTIDE SEQUENCE</scope>
    <source>
        <strain evidence="1">CGMCC 1.12827</strain>
    </source>
</reference>
<sequence>MNDTLDRDILQFTLDWATANDVSVTGTEVVTQLLPITRRYSDIAERDQALREAVRRIEIARLEASL</sequence>
<evidence type="ECO:0000313" key="1">
    <source>
        <dbReference type="EMBL" id="GGB25387.1"/>
    </source>
</evidence>
<proteinExistence type="predicted"/>
<organism evidence="1 2">
    <name type="scientific">Gordonia jinhuaensis</name>
    <dbReference type="NCBI Taxonomy" id="1517702"/>
    <lineage>
        <taxon>Bacteria</taxon>
        <taxon>Bacillati</taxon>
        <taxon>Actinomycetota</taxon>
        <taxon>Actinomycetes</taxon>
        <taxon>Mycobacteriales</taxon>
        <taxon>Gordoniaceae</taxon>
        <taxon>Gordonia</taxon>
    </lineage>
</organism>
<dbReference type="Proteomes" id="UP000621454">
    <property type="component" value="Unassembled WGS sequence"/>
</dbReference>
<reference evidence="1" key="2">
    <citation type="submission" date="2020-09" db="EMBL/GenBank/DDBJ databases">
        <authorList>
            <person name="Sun Q."/>
            <person name="Zhou Y."/>
        </authorList>
    </citation>
    <scope>NUCLEOTIDE SEQUENCE</scope>
    <source>
        <strain evidence="1">CGMCC 1.12827</strain>
    </source>
</reference>
<accession>A0A916WRC1</accession>
<protein>
    <submittedName>
        <fullName evidence="1">Uncharacterized protein</fullName>
    </submittedName>
</protein>
<name>A0A916WRC1_9ACTN</name>
<dbReference type="AlphaFoldDB" id="A0A916WRC1"/>
<comment type="caution">
    <text evidence="1">The sequence shown here is derived from an EMBL/GenBank/DDBJ whole genome shotgun (WGS) entry which is preliminary data.</text>
</comment>
<keyword evidence="2" id="KW-1185">Reference proteome</keyword>
<evidence type="ECO:0000313" key="2">
    <source>
        <dbReference type="Proteomes" id="UP000621454"/>
    </source>
</evidence>